<dbReference type="PANTHER" id="PTHR34448">
    <property type="entry name" value="AMINOPEPTIDASE"/>
    <property type="match status" value="1"/>
</dbReference>
<comment type="cofactor">
    <cofactor evidence="2">
        <name>Mg(2+)</name>
        <dbReference type="ChEBI" id="CHEBI:18420"/>
    </cofactor>
</comment>
<evidence type="ECO:0000313" key="11">
    <source>
        <dbReference type="Proteomes" id="UP000598174"/>
    </source>
</evidence>
<evidence type="ECO:0000256" key="9">
    <source>
        <dbReference type="ARBA" id="ARBA00023049"/>
    </source>
</evidence>
<dbReference type="InterPro" id="IPR052170">
    <property type="entry name" value="M29_Exopeptidase"/>
</dbReference>
<comment type="cofactor">
    <cofactor evidence="3">
        <name>Zn(2+)</name>
        <dbReference type="ChEBI" id="CHEBI:29105"/>
    </cofactor>
</comment>
<keyword evidence="11" id="KW-1185">Reference proteome</keyword>
<dbReference type="Gene3D" id="3.40.1830.10">
    <property type="entry name" value="Thermophilic metalloprotease (M29)"/>
    <property type="match status" value="1"/>
</dbReference>
<evidence type="ECO:0000256" key="8">
    <source>
        <dbReference type="ARBA" id="ARBA00022801"/>
    </source>
</evidence>
<dbReference type="InterPro" id="IPR035097">
    <property type="entry name" value="M29_N-terminal"/>
</dbReference>
<dbReference type="GO" id="GO:0046872">
    <property type="term" value="F:metal ion binding"/>
    <property type="evidence" value="ECO:0007669"/>
    <property type="project" value="UniProtKB-KW"/>
</dbReference>
<accession>A0A919J3D8</accession>
<protein>
    <submittedName>
        <fullName evidence="10">Leucyl aminopeptidase</fullName>
    </submittedName>
</protein>
<evidence type="ECO:0000256" key="4">
    <source>
        <dbReference type="ARBA" id="ARBA00008236"/>
    </source>
</evidence>
<sequence length="402" mass="43156">MSGMGQIERFADLVVRAGVNVQPGQGVVVDSDTAHLEIARAVVAAAYRAGAGWVEVNFQDGPIQRSGVDRATVEALSASRPWALARIDQWRAAGVASIGLVGDPDPHLFDGADPVRLAARRHDEVRARRDALFAGDMRWSLVAAPNPGWAEQIFGEPDMDRLWAAVSTAMRLDSADPAAEWQTRSATLTARAKQLDELDLDEVRYLGEGTDLVVGLPPRARWTGGGLVDHAGIPYLPNLPTEEVFTSPDLNRAEGTIRVTRPMVIAGQLIKGLRVTFKDGRIDEVDADEGADVIRAQIETDEGARHLGEVSLVDRDSRIAEAGIVFHNTLYDENAGCHVAWGQSFPWSVEGGLAMTPEQRAAVGLNSSGVHTDVVIGGDGMTVRGTGPGGTVDIIRDDEWVL</sequence>
<dbReference type="PRINTS" id="PR00919">
    <property type="entry name" value="THERMOPTASE"/>
</dbReference>
<keyword evidence="6" id="KW-0645">Protease</keyword>
<keyword evidence="7" id="KW-0479">Metal-binding</keyword>
<dbReference type="SUPFAM" id="SSF144052">
    <property type="entry name" value="Thermophilic metalloprotease-like"/>
    <property type="match status" value="1"/>
</dbReference>
<evidence type="ECO:0000256" key="7">
    <source>
        <dbReference type="ARBA" id="ARBA00022723"/>
    </source>
</evidence>
<dbReference type="GO" id="GO:0008237">
    <property type="term" value="F:metallopeptidase activity"/>
    <property type="evidence" value="ECO:0007669"/>
    <property type="project" value="UniProtKB-KW"/>
</dbReference>
<evidence type="ECO:0000256" key="1">
    <source>
        <dbReference type="ARBA" id="ARBA00001941"/>
    </source>
</evidence>
<gene>
    <name evidence="10" type="ORF">Afe05nite_40780</name>
</gene>
<keyword evidence="5 10" id="KW-0031">Aminopeptidase</keyword>
<dbReference type="AlphaFoldDB" id="A0A919J3D8"/>
<evidence type="ECO:0000256" key="5">
    <source>
        <dbReference type="ARBA" id="ARBA00022438"/>
    </source>
</evidence>
<evidence type="ECO:0000256" key="2">
    <source>
        <dbReference type="ARBA" id="ARBA00001946"/>
    </source>
</evidence>
<keyword evidence="8" id="KW-0378">Hydrolase</keyword>
<comment type="caution">
    <text evidence="10">The sequence shown here is derived from an EMBL/GenBank/DDBJ whole genome shotgun (WGS) entry which is preliminary data.</text>
</comment>
<name>A0A919J3D8_9ACTN</name>
<organism evidence="10 11">
    <name type="scientific">Paractinoplanes ferrugineus</name>
    <dbReference type="NCBI Taxonomy" id="113564"/>
    <lineage>
        <taxon>Bacteria</taxon>
        <taxon>Bacillati</taxon>
        <taxon>Actinomycetota</taxon>
        <taxon>Actinomycetes</taxon>
        <taxon>Micromonosporales</taxon>
        <taxon>Micromonosporaceae</taxon>
        <taxon>Paractinoplanes</taxon>
    </lineage>
</organism>
<proteinExistence type="inferred from homology"/>
<dbReference type="Pfam" id="PF02073">
    <property type="entry name" value="Peptidase_M29"/>
    <property type="match status" value="1"/>
</dbReference>
<reference evidence="10" key="1">
    <citation type="submission" date="2021-01" db="EMBL/GenBank/DDBJ databases">
        <title>Whole genome shotgun sequence of Actinoplanes ferrugineus NBRC 15555.</title>
        <authorList>
            <person name="Komaki H."/>
            <person name="Tamura T."/>
        </authorList>
    </citation>
    <scope>NUCLEOTIDE SEQUENCE</scope>
    <source>
        <strain evidence="10">NBRC 15555</strain>
    </source>
</reference>
<evidence type="ECO:0000256" key="3">
    <source>
        <dbReference type="ARBA" id="ARBA00001947"/>
    </source>
</evidence>
<evidence type="ECO:0000313" key="10">
    <source>
        <dbReference type="EMBL" id="GIE12238.1"/>
    </source>
</evidence>
<dbReference type="Proteomes" id="UP000598174">
    <property type="component" value="Unassembled WGS sequence"/>
</dbReference>
<comment type="similarity">
    <text evidence="4">Belongs to the peptidase M29 family.</text>
</comment>
<dbReference type="PANTHER" id="PTHR34448:SF3">
    <property type="entry name" value="AMINOPEPTIDASE AMPS"/>
    <property type="match status" value="1"/>
</dbReference>
<dbReference type="GO" id="GO:0004177">
    <property type="term" value="F:aminopeptidase activity"/>
    <property type="evidence" value="ECO:0007669"/>
    <property type="project" value="UniProtKB-KW"/>
</dbReference>
<dbReference type="EMBL" id="BOMM01000038">
    <property type="protein sequence ID" value="GIE12238.1"/>
    <property type="molecule type" value="Genomic_DNA"/>
</dbReference>
<dbReference type="InterPro" id="IPR000787">
    <property type="entry name" value="Peptidase_M29"/>
</dbReference>
<comment type="cofactor">
    <cofactor evidence="1">
        <name>Co(2+)</name>
        <dbReference type="ChEBI" id="CHEBI:48828"/>
    </cofactor>
</comment>
<evidence type="ECO:0000256" key="6">
    <source>
        <dbReference type="ARBA" id="ARBA00022670"/>
    </source>
</evidence>
<dbReference type="GO" id="GO:0006508">
    <property type="term" value="P:proteolysis"/>
    <property type="evidence" value="ECO:0007669"/>
    <property type="project" value="UniProtKB-KW"/>
</dbReference>
<keyword evidence="9" id="KW-0482">Metalloprotease</keyword>